<keyword evidence="4" id="KW-1185">Reference proteome</keyword>
<feature type="non-terminal residue" evidence="3">
    <location>
        <position position="315"/>
    </location>
</feature>
<dbReference type="Gene3D" id="3.20.20.80">
    <property type="entry name" value="Glycosidases"/>
    <property type="match status" value="1"/>
</dbReference>
<protein>
    <recommendedName>
        <fullName evidence="2">Apiosidase-like catalytic domain-containing protein</fullName>
    </recommendedName>
</protein>
<dbReference type="PANTHER" id="PTHR37836:SF2">
    <property type="entry name" value="DUF4038 DOMAIN-CONTAINING PROTEIN"/>
    <property type="match status" value="1"/>
</dbReference>
<accession>A0A0P9F909</accession>
<evidence type="ECO:0000256" key="1">
    <source>
        <dbReference type="SAM" id="MobiDB-lite"/>
    </source>
</evidence>
<dbReference type="Pfam" id="PF13204">
    <property type="entry name" value="Apiosidase"/>
    <property type="match status" value="1"/>
</dbReference>
<dbReference type="EMBL" id="LJCR01002299">
    <property type="protein sequence ID" value="KPV48931.1"/>
    <property type="molecule type" value="Genomic_DNA"/>
</dbReference>
<organism evidence="3 4">
    <name type="scientific">Kouleothrix aurantiaca</name>
    <dbReference type="NCBI Taxonomy" id="186479"/>
    <lineage>
        <taxon>Bacteria</taxon>
        <taxon>Bacillati</taxon>
        <taxon>Chloroflexota</taxon>
        <taxon>Chloroflexia</taxon>
        <taxon>Chloroflexales</taxon>
        <taxon>Roseiflexineae</taxon>
        <taxon>Roseiflexaceae</taxon>
        <taxon>Kouleothrix</taxon>
    </lineage>
</organism>
<evidence type="ECO:0000259" key="2">
    <source>
        <dbReference type="Pfam" id="PF13204"/>
    </source>
</evidence>
<feature type="domain" description="Apiosidase-like catalytic" evidence="2">
    <location>
        <begin position="2"/>
        <end position="250"/>
    </location>
</feature>
<dbReference type="InterPro" id="IPR025277">
    <property type="entry name" value="Apiosidase-like_cat_dom"/>
</dbReference>
<dbReference type="PANTHER" id="PTHR37836">
    <property type="entry name" value="LMO1036 PROTEIN"/>
    <property type="match status" value="1"/>
</dbReference>
<evidence type="ECO:0000313" key="3">
    <source>
        <dbReference type="EMBL" id="KPV48931.1"/>
    </source>
</evidence>
<reference evidence="3 4" key="1">
    <citation type="submission" date="2015-09" db="EMBL/GenBank/DDBJ databases">
        <title>Draft genome sequence of Kouleothrix aurantiaca JCM 19913.</title>
        <authorList>
            <person name="Hemp J."/>
        </authorList>
    </citation>
    <scope>NUCLEOTIDE SEQUENCE [LARGE SCALE GENOMIC DNA]</scope>
    <source>
        <strain evidence="3 4">COM-B</strain>
    </source>
</reference>
<gene>
    <name evidence="3" type="ORF">SE17_35420</name>
</gene>
<dbReference type="AlphaFoldDB" id="A0A0P9F909"/>
<proteinExistence type="predicted"/>
<dbReference type="SUPFAM" id="SSF51445">
    <property type="entry name" value="(Trans)glycosidases"/>
    <property type="match status" value="1"/>
</dbReference>
<evidence type="ECO:0000313" key="4">
    <source>
        <dbReference type="Proteomes" id="UP000050509"/>
    </source>
</evidence>
<sequence>MRTAQGFTATQVVVTQWIAAPSGDLGGQSAYTGSERIAINPAFFQRLDARLDAANQAGMLAVPVMLWAATWTEPGIWNINPGVSLPEDQAILLARYMVARWGAHHLAWILNGDGDYRGERAARWQRIGRAVFGARPHAPVLLHPSGMNIPADEFRDEAWLDIITYQSGHGDDNPTLRWIWDGPPAQEWRHDPPRPLINLEPAYEDHIAYQSRERLSAHKVRREIYWSLLIAPPAGVTYGGHGVWGWDDGRPRRRRTRPPACQSPGAKPCTCLPPSRSRTLRRCLARWNGGGCGPRPNCWPRSPTPPTMRHLLLPS</sequence>
<name>A0A0P9F909_9CHLR</name>
<feature type="region of interest" description="Disordered" evidence="1">
    <location>
        <begin position="248"/>
        <end position="267"/>
    </location>
</feature>
<dbReference type="Proteomes" id="UP000050509">
    <property type="component" value="Unassembled WGS sequence"/>
</dbReference>
<dbReference type="InterPro" id="IPR017853">
    <property type="entry name" value="GH"/>
</dbReference>
<comment type="caution">
    <text evidence="3">The sequence shown here is derived from an EMBL/GenBank/DDBJ whole genome shotgun (WGS) entry which is preliminary data.</text>
</comment>